<keyword evidence="2" id="KW-0813">Transport</keyword>
<evidence type="ECO:0000256" key="1">
    <source>
        <dbReference type="ARBA" id="ARBA00004167"/>
    </source>
</evidence>
<evidence type="ECO:0000256" key="7">
    <source>
        <dbReference type="ARBA" id="ARBA00023136"/>
    </source>
</evidence>
<organism evidence="9 10">
    <name type="scientific">Ornithobacterium rhinotracheale (strain ATCC 51463 / DSM 15997 / CCUG 23171 / CIP 104009 / LMG 9086)</name>
    <dbReference type="NCBI Taxonomy" id="867902"/>
    <lineage>
        <taxon>Bacteria</taxon>
        <taxon>Pseudomonadati</taxon>
        <taxon>Bacteroidota</taxon>
        <taxon>Flavobacteriia</taxon>
        <taxon>Flavobacteriales</taxon>
        <taxon>Weeksellaceae</taxon>
        <taxon>Ornithobacterium</taxon>
    </lineage>
</organism>
<evidence type="ECO:0000256" key="5">
    <source>
        <dbReference type="ARBA" id="ARBA00022989"/>
    </source>
</evidence>
<dbReference type="eggNOG" id="COG1826">
    <property type="taxonomic scope" value="Bacteria"/>
</dbReference>
<reference evidence="9 10" key="1">
    <citation type="submission" date="2012-06" db="EMBL/GenBank/DDBJ databases">
        <title>The complete genome of Ornithobacterium rhinotracheale DSM 15997.</title>
        <authorList>
            <consortium name="US DOE Joint Genome Institute (JGI-PGF)"/>
            <person name="Lucas S."/>
            <person name="Copeland A."/>
            <person name="Lapidus A."/>
            <person name="Goodwin L."/>
            <person name="Pitluck S."/>
            <person name="Peters L."/>
            <person name="Mikhailova N."/>
            <person name="Teshima H."/>
            <person name="Kyrpides N."/>
            <person name="Mavromatis K."/>
            <person name="Pagani I."/>
            <person name="Ivanova N."/>
            <person name="Ovchinnikova G."/>
            <person name="Zeytun A."/>
            <person name="Detter J.C."/>
            <person name="Han C."/>
            <person name="Land M."/>
            <person name="Hauser L."/>
            <person name="Markowitz V."/>
            <person name="Cheng J.-F."/>
            <person name="Hugenholtz P."/>
            <person name="Woyke T."/>
            <person name="Wu D."/>
            <person name="Lang E."/>
            <person name="Kopitz M."/>
            <person name="Brambilla E."/>
            <person name="Klenk H.-P."/>
            <person name="Eisen J.A."/>
        </authorList>
    </citation>
    <scope>NUCLEOTIDE SEQUENCE [LARGE SCALE GENOMIC DNA]</scope>
    <source>
        <strain evidence="10">ATCC 51463 / DSM 15997 / CCUG 23171 / LMG 9086</strain>
    </source>
</reference>
<dbReference type="PRINTS" id="PR01506">
    <property type="entry name" value="TATBPROTEIN"/>
</dbReference>
<dbReference type="HOGENOM" id="CLU_086034_1_5_10"/>
<dbReference type="InterPro" id="IPR003369">
    <property type="entry name" value="TatA/B/E"/>
</dbReference>
<dbReference type="GeneID" id="97257133"/>
<dbReference type="Gene3D" id="1.20.5.3310">
    <property type="match status" value="1"/>
</dbReference>
<keyword evidence="10" id="KW-1185">Reference proteome</keyword>
<dbReference type="RefSeq" id="WP_014790206.1">
    <property type="nucleotide sequence ID" value="NC_018016.1"/>
</dbReference>
<evidence type="ECO:0000256" key="8">
    <source>
        <dbReference type="SAM" id="Phobius"/>
    </source>
</evidence>
<keyword evidence="3 8" id="KW-0812">Transmembrane</keyword>
<dbReference type="AlphaFoldDB" id="I3ZXZ4"/>
<dbReference type="PANTHER" id="PTHR42982">
    <property type="entry name" value="SEC-INDEPENDENT PROTEIN TRANSLOCASE PROTEIN TATA"/>
    <property type="match status" value="1"/>
</dbReference>
<evidence type="ECO:0000313" key="9">
    <source>
        <dbReference type="EMBL" id="AFL96578.1"/>
    </source>
</evidence>
<feature type="transmembrane region" description="Helical" evidence="8">
    <location>
        <begin position="6"/>
        <end position="25"/>
    </location>
</feature>
<dbReference type="EMBL" id="CP003283">
    <property type="protein sequence ID" value="AFL96578.1"/>
    <property type="molecule type" value="Genomic_DNA"/>
</dbReference>
<proteinExistence type="predicted"/>
<dbReference type="GO" id="GO:0016020">
    <property type="term" value="C:membrane"/>
    <property type="evidence" value="ECO:0007669"/>
    <property type="project" value="UniProtKB-ARBA"/>
</dbReference>
<dbReference type="STRING" id="867902.Ornrh_0370"/>
<evidence type="ECO:0000256" key="4">
    <source>
        <dbReference type="ARBA" id="ARBA00022927"/>
    </source>
</evidence>
<keyword evidence="4" id="KW-0653">Protein transport</keyword>
<dbReference type="Pfam" id="PF02416">
    <property type="entry name" value="TatA_B_E"/>
    <property type="match status" value="1"/>
</dbReference>
<dbReference type="PANTHER" id="PTHR42982:SF1">
    <property type="entry name" value="SEC-INDEPENDENT PROTEIN TRANSLOCASE PROTEIN TATA"/>
    <property type="match status" value="1"/>
</dbReference>
<keyword evidence="5 8" id="KW-1133">Transmembrane helix</keyword>
<keyword evidence="7 8" id="KW-0472">Membrane</keyword>
<keyword evidence="6" id="KW-0811">Translocation</keyword>
<comment type="subcellular location">
    <subcellularLocation>
        <location evidence="1">Membrane</location>
        <topology evidence="1">Single-pass membrane protein</topology>
    </subcellularLocation>
</comment>
<dbReference type="Proteomes" id="UP000006051">
    <property type="component" value="Chromosome"/>
</dbReference>
<evidence type="ECO:0000256" key="3">
    <source>
        <dbReference type="ARBA" id="ARBA00022692"/>
    </source>
</evidence>
<name>I3ZXZ4_ORNRL</name>
<accession>I3ZXZ4</accession>
<evidence type="ECO:0000313" key="10">
    <source>
        <dbReference type="Proteomes" id="UP000006051"/>
    </source>
</evidence>
<dbReference type="GO" id="GO:0015031">
    <property type="term" value="P:protein transport"/>
    <property type="evidence" value="ECO:0007669"/>
    <property type="project" value="UniProtKB-KW"/>
</dbReference>
<gene>
    <name evidence="9" type="ordered locus">Ornrh_0370</name>
</gene>
<evidence type="ECO:0000256" key="6">
    <source>
        <dbReference type="ARBA" id="ARBA00023010"/>
    </source>
</evidence>
<dbReference type="KEGG" id="orh:Ornrh_0370"/>
<dbReference type="GeneID" id="71568639"/>
<sequence>MFSIIIAFIGFQEIVFIIFVAVLIFGPSKIPEIARGLGEGVRAMREATDEIKREVMSSAEKMDPSGEIKDSVKEIQHEIDEAKKEIDDAVGPVKREG</sequence>
<protein>
    <submittedName>
        <fullName evidence="9">Sec-independent protein secretion pathway component</fullName>
    </submittedName>
</protein>
<evidence type="ECO:0000256" key="2">
    <source>
        <dbReference type="ARBA" id="ARBA00022448"/>
    </source>
</evidence>